<evidence type="ECO:0000256" key="1">
    <source>
        <dbReference type="ARBA" id="ARBA00022485"/>
    </source>
</evidence>
<dbReference type="InterPro" id="IPR040064">
    <property type="entry name" value="MoaA-like"/>
</dbReference>
<dbReference type="Pfam" id="PF04055">
    <property type="entry name" value="Radical_SAM"/>
    <property type="match status" value="1"/>
</dbReference>
<dbReference type="SFLD" id="SFLDG01386">
    <property type="entry name" value="main_SPASM_domain-containing"/>
    <property type="match status" value="1"/>
</dbReference>
<evidence type="ECO:0000313" key="11">
    <source>
        <dbReference type="EMBL" id="HEU97245.1"/>
    </source>
</evidence>
<keyword evidence="2" id="KW-0949">S-adenosyl-L-methionine</keyword>
<dbReference type="Gene3D" id="3.20.20.70">
    <property type="entry name" value="Aldolase class I"/>
    <property type="match status" value="1"/>
</dbReference>
<evidence type="ECO:0000256" key="6">
    <source>
        <dbReference type="ARBA" id="ARBA00023014"/>
    </source>
</evidence>
<dbReference type="InterPro" id="IPR058240">
    <property type="entry name" value="rSAM_sf"/>
</dbReference>
<dbReference type="GO" id="GO:0051539">
    <property type="term" value="F:4 iron, 4 sulfur cluster binding"/>
    <property type="evidence" value="ECO:0007669"/>
    <property type="project" value="UniProtKB-KW"/>
</dbReference>
<evidence type="ECO:0000256" key="3">
    <source>
        <dbReference type="ARBA" id="ARBA00022723"/>
    </source>
</evidence>
<dbReference type="Proteomes" id="UP000885664">
    <property type="component" value="Unassembled WGS sequence"/>
</dbReference>
<sequence>MNSLESCKLKDRFNRCVDSYRLVVTMRCNYSCIFCHREGIIAHERSELMDPSDYGFLSQVSVKLGVKDYKITGGEPLIRDDIGDIVREINRAGGRVTMTSNGSLLSMRAKALAEGGLDRINVSLHSLKKDTYAYITGGSRSLDKVLEGIRLAKDYGIDVKLDFVLMRTNFPELEDIIDFASKIGADLNIIELIPLGMPREVYSKEHYDSRNLDGILSRMGGEMKVKPFQNRPSFMLPSGIEVTIVKGYGNPSLCEGCTRLRITPDAKFKTCLFVEDPYVDFLDPLKRRDEEGLVRSLKKAVELRKPYFTRG</sequence>
<evidence type="ECO:0000259" key="10">
    <source>
        <dbReference type="PROSITE" id="PS51918"/>
    </source>
</evidence>
<dbReference type="CDD" id="cd01335">
    <property type="entry name" value="Radical_SAM"/>
    <property type="match status" value="1"/>
</dbReference>
<dbReference type="GO" id="GO:0046872">
    <property type="term" value="F:metal ion binding"/>
    <property type="evidence" value="ECO:0007669"/>
    <property type="project" value="UniProtKB-KW"/>
</dbReference>
<dbReference type="GO" id="GO:0005525">
    <property type="term" value="F:GTP binding"/>
    <property type="evidence" value="ECO:0007669"/>
    <property type="project" value="UniProtKB-KW"/>
</dbReference>
<keyword evidence="7" id="KW-0342">GTP-binding</keyword>
<dbReference type="NCBIfam" id="NF001199">
    <property type="entry name" value="PRK00164.2-1"/>
    <property type="match status" value="1"/>
</dbReference>
<comment type="caution">
    <text evidence="11">The sequence shown here is derived from an EMBL/GenBank/DDBJ whole genome shotgun (WGS) entry which is preliminary data.</text>
</comment>
<evidence type="ECO:0000256" key="5">
    <source>
        <dbReference type="ARBA" id="ARBA00023004"/>
    </source>
</evidence>
<evidence type="ECO:0000256" key="7">
    <source>
        <dbReference type="ARBA" id="ARBA00023134"/>
    </source>
</evidence>
<evidence type="ECO:0000256" key="2">
    <source>
        <dbReference type="ARBA" id="ARBA00022691"/>
    </source>
</evidence>
<dbReference type="PROSITE" id="PS51918">
    <property type="entry name" value="RADICAL_SAM"/>
    <property type="match status" value="1"/>
</dbReference>
<evidence type="ECO:0000256" key="9">
    <source>
        <dbReference type="ARBA" id="ARBA00023239"/>
    </source>
</evidence>
<keyword evidence="4" id="KW-0547">Nucleotide-binding</keyword>
<keyword evidence="6" id="KW-0411">Iron-sulfur</keyword>
<evidence type="ECO:0000256" key="4">
    <source>
        <dbReference type="ARBA" id="ARBA00022741"/>
    </source>
</evidence>
<dbReference type="InterPro" id="IPR010505">
    <property type="entry name" value="MoaA_twitch"/>
</dbReference>
<dbReference type="SFLD" id="SFLDG01067">
    <property type="entry name" value="SPASM/twitch_domain_containing"/>
    <property type="match status" value="1"/>
</dbReference>
<accession>A0A7C2UQ32</accession>
<dbReference type="GO" id="GO:0006777">
    <property type="term" value="P:Mo-molybdopterin cofactor biosynthetic process"/>
    <property type="evidence" value="ECO:0007669"/>
    <property type="project" value="UniProtKB-KW"/>
</dbReference>
<dbReference type="InterPro" id="IPR050105">
    <property type="entry name" value="MoCo_biosynth_MoaA/MoaC"/>
</dbReference>
<dbReference type="PANTHER" id="PTHR22960">
    <property type="entry name" value="MOLYBDOPTERIN COFACTOR SYNTHESIS PROTEIN A"/>
    <property type="match status" value="1"/>
</dbReference>
<gene>
    <name evidence="11" type="primary">moaA</name>
    <name evidence="11" type="ORF">ENO36_00105</name>
</gene>
<dbReference type="AlphaFoldDB" id="A0A7C2UQ32"/>
<dbReference type="GO" id="GO:0061798">
    <property type="term" value="F:GTP 3',8'-cyclase activity"/>
    <property type="evidence" value="ECO:0007669"/>
    <property type="project" value="TreeGrafter"/>
</dbReference>
<reference evidence="11" key="1">
    <citation type="journal article" date="2020" name="mSystems">
        <title>Genome- and Community-Level Interaction Insights into Carbon Utilization and Element Cycling Functions of Hydrothermarchaeota in Hydrothermal Sediment.</title>
        <authorList>
            <person name="Zhou Z."/>
            <person name="Liu Y."/>
            <person name="Xu W."/>
            <person name="Pan J."/>
            <person name="Luo Z.H."/>
            <person name="Li M."/>
        </authorList>
    </citation>
    <scope>NUCLEOTIDE SEQUENCE [LARGE SCALE GENOMIC DNA]</scope>
    <source>
        <strain evidence="11">SpSt-1259</strain>
    </source>
</reference>
<keyword evidence="8" id="KW-0501">Molybdenum cofactor biosynthesis</keyword>
<dbReference type="SFLD" id="SFLDS00029">
    <property type="entry name" value="Radical_SAM"/>
    <property type="match status" value="1"/>
</dbReference>
<name>A0A7C2UQ32_9CREN</name>
<proteinExistence type="predicted"/>
<protein>
    <submittedName>
        <fullName evidence="11">GTP 3',8-cyclase MoaA</fullName>
    </submittedName>
</protein>
<dbReference type="SMART" id="SM00729">
    <property type="entry name" value="Elp3"/>
    <property type="match status" value="1"/>
</dbReference>
<evidence type="ECO:0000256" key="8">
    <source>
        <dbReference type="ARBA" id="ARBA00023150"/>
    </source>
</evidence>
<keyword evidence="5" id="KW-0408">Iron</keyword>
<dbReference type="InterPro" id="IPR007197">
    <property type="entry name" value="rSAM"/>
</dbReference>
<dbReference type="InterPro" id="IPR013785">
    <property type="entry name" value="Aldolase_TIM"/>
</dbReference>
<dbReference type="Pfam" id="PF06463">
    <property type="entry name" value="Mob_synth_C"/>
    <property type="match status" value="1"/>
</dbReference>
<feature type="domain" description="Radical SAM core" evidence="10">
    <location>
        <begin position="12"/>
        <end position="222"/>
    </location>
</feature>
<dbReference type="PANTHER" id="PTHR22960:SF0">
    <property type="entry name" value="MOLYBDENUM COFACTOR BIOSYNTHESIS PROTEIN 1"/>
    <property type="match status" value="1"/>
</dbReference>
<dbReference type="SUPFAM" id="SSF102114">
    <property type="entry name" value="Radical SAM enzymes"/>
    <property type="match status" value="1"/>
</dbReference>
<keyword evidence="3" id="KW-0479">Metal-binding</keyword>
<dbReference type="SFLD" id="SFLDG01383">
    <property type="entry name" value="cyclic_pyranopterin_phosphate"/>
    <property type="match status" value="1"/>
</dbReference>
<dbReference type="InterPro" id="IPR006638">
    <property type="entry name" value="Elp3/MiaA/NifB-like_rSAM"/>
</dbReference>
<dbReference type="EMBL" id="DSFE01000003">
    <property type="protein sequence ID" value="HEU97245.1"/>
    <property type="molecule type" value="Genomic_DNA"/>
</dbReference>
<organism evidence="11">
    <name type="scientific">Fervidicoccus fontis</name>
    <dbReference type="NCBI Taxonomy" id="683846"/>
    <lineage>
        <taxon>Archaea</taxon>
        <taxon>Thermoproteota</taxon>
        <taxon>Thermoprotei</taxon>
        <taxon>Fervidicoccales</taxon>
        <taxon>Fervidicoccaceae</taxon>
        <taxon>Fervidicoccus</taxon>
    </lineage>
</organism>
<keyword evidence="1" id="KW-0004">4Fe-4S</keyword>
<keyword evidence="9" id="KW-0456">Lyase</keyword>
<dbReference type="GO" id="GO:0061799">
    <property type="term" value="F:cyclic pyranopterin monophosphate synthase activity"/>
    <property type="evidence" value="ECO:0007669"/>
    <property type="project" value="TreeGrafter"/>
</dbReference>